<proteinExistence type="predicted"/>
<keyword evidence="7" id="KW-1185">Reference proteome</keyword>
<dbReference type="InterPro" id="IPR006603">
    <property type="entry name" value="PQ-loop_rpt"/>
</dbReference>
<evidence type="ECO:0000313" key="7">
    <source>
        <dbReference type="Proteomes" id="UP000192923"/>
    </source>
</evidence>
<dbReference type="InterPro" id="IPR047662">
    <property type="entry name" value="SemiSWEET"/>
</dbReference>
<evidence type="ECO:0000256" key="1">
    <source>
        <dbReference type="ARBA" id="ARBA00004141"/>
    </source>
</evidence>
<dbReference type="GO" id="GO:0016020">
    <property type="term" value="C:membrane"/>
    <property type="evidence" value="ECO:0007669"/>
    <property type="project" value="UniProtKB-SubCell"/>
</dbReference>
<sequence>METIDLDLLGLAAGGLTTVSFVPQVLKIWRSKSGQDVSYGMFALFSAGVGLWLLYGYLLDAKPIIVANAVTLCLALVVIALKYHYRPRA</sequence>
<feature type="transmembrane region" description="Helical" evidence="5">
    <location>
        <begin position="64"/>
        <end position="85"/>
    </location>
</feature>
<keyword evidence="2 5" id="KW-0812">Transmembrane</keyword>
<gene>
    <name evidence="6" type="ORF">SAMN02949497_3094</name>
</gene>
<dbReference type="Proteomes" id="UP000192923">
    <property type="component" value="Unassembled WGS sequence"/>
</dbReference>
<keyword evidence="4 5" id="KW-0472">Membrane</keyword>
<evidence type="ECO:0000256" key="2">
    <source>
        <dbReference type="ARBA" id="ARBA00022692"/>
    </source>
</evidence>
<evidence type="ECO:0000256" key="5">
    <source>
        <dbReference type="SAM" id="Phobius"/>
    </source>
</evidence>
<reference evidence="6 7" key="1">
    <citation type="submission" date="2016-12" db="EMBL/GenBank/DDBJ databases">
        <authorList>
            <person name="Song W.-J."/>
            <person name="Kurnit D.M."/>
        </authorList>
    </citation>
    <scope>NUCLEOTIDE SEQUENCE [LARGE SCALE GENOMIC DNA]</scope>
    <source>
        <strain evidence="6 7">175</strain>
    </source>
</reference>
<evidence type="ECO:0000256" key="3">
    <source>
        <dbReference type="ARBA" id="ARBA00022989"/>
    </source>
</evidence>
<dbReference type="NCBIfam" id="NF037968">
    <property type="entry name" value="SemiSWEET_2"/>
    <property type="match status" value="1"/>
</dbReference>
<name>A0A1Y6CZU3_9GAMM</name>
<comment type="subcellular location">
    <subcellularLocation>
        <location evidence="1">Membrane</location>
        <topology evidence="1">Multi-pass membrane protein</topology>
    </subcellularLocation>
</comment>
<dbReference type="RefSeq" id="WP_085214176.1">
    <property type="nucleotide sequence ID" value="NZ_FXAM01000001.1"/>
</dbReference>
<dbReference type="GO" id="GO:0051119">
    <property type="term" value="F:sugar transmembrane transporter activity"/>
    <property type="evidence" value="ECO:0007669"/>
    <property type="project" value="InterPro"/>
</dbReference>
<dbReference type="EMBL" id="FXAM01000001">
    <property type="protein sequence ID" value="SMF95720.1"/>
    <property type="molecule type" value="Genomic_DNA"/>
</dbReference>
<evidence type="ECO:0000313" key="6">
    <source>
        <dbReference type="EMBL" id="SMF95720.1"/>
    </source>
</evidence>
<feature type="transmembrane region" description="Helical" evidence="5">
    <location>
        <begin position="38"/>
        <end position="58"/>
    </location>
</feature>
<organism evidence="6 7">
    <name type="scientific">Methylomagnum ishizawai</name>
    <dbReference type="NCBI Taxonomy" id="1760988"/>
    <lineage>
        <taxon>Bacteria</taxon>
        <taxon>Pseudomonadati</taxon>
        <taxon>Pseudomonadota</taxon>
        <taxon>Gammaproteobacteria</taxon>
        <taxon>Methylococcales</taxon>
        <taxon>Methylococcaceae</taxon>
        <taxon>Methylomagnum</taxon>
    </lineage>
</organism>
<protein>
    <submittedName>
        <fullName evidence="6">MtN3 and saliva related transmembrane protein</fullName>
    </submittedName>
</protein>
<dbReference type="Gene3D" id="1.20.1280.290">
    <property type="match status" value="1"/>
</dbReference>
<dbReference type="AlphaFoldDB" id="A0A1Y6CZU3"/>
<accession>A0A1Y6CZU3</accession>
<dbReference type="STRING" id="1760988.SAMN02949497_3094"/>
<dbReference type="Pfam" id="PF04193">
    <property type="entry name" value="PQ-loop"/>
    <property type="match status" value="1"/>
</dbReference>
<dbReference type="OrthoDB" id="122062at2"/>
<keyword evidence="3 5" id="KW-1133">Transmembrane helix</keyword>
<evidence type="ECO:0000256" key="4">
    <source>
        <dbReference type="ARBA" id="ARBA00023136"/>
    </source>
</evidence>